<comment type="subcellular location">
    <subcellularLocation>
        <location evidence="2">Plastid</location>
        <location evidence="2">Chloroplast thylakoid membrane</location>
        <topology evidence="2">Multi-pass membrane protein</topology>
    </subcellularLocation>
</comment>
<organism evidence="23">
    <name type="scientific">Diphasiastrum digitatum</name>
    <name type="common">Fan clubmoss</name>
    <name type="synonym">Lycopodium digitatum</name>
    <dbReference type="NCBI Taxonomy" id="13841"/>
    <lineage>
        <taxon>Eukaryota</taxon>
        <taxon>Viridiplantae</taxon>
        <taxon>Streptophyta</taxon>
        <taxon>Embryophyta</taxon>
        <taxon>Tracheophyta</taxon>
        <taxon>Lycopodiopsida</taxon>
        <taxon>Lycopodiales</taxon>
        <taxon>Lycopodiaceae</taxon>
        <taxon>Lycopodioideae</taxon>
        <taxon>Diphasiastrum</taxon>
    </lineage>
</organism>
<dbReference type="GeneID" id="39119811"/>
<dbReference type="InterPro" id="IPR050290">
    <property type="entry name" value="NAD(P)H-Q_Oxidoreduct_6"/>
</dbReference>
<protein>
    <recommendedName>
        <fullName evidence="5">NAD(P)H-quinone oxidoreductase subunit 6, chloroplastic</fullName>
    </recommendedName>
    <alternativeName>
        <fullName evidence="19">NAD(P)H dehydrogenase subunit 6</fullName>
    </alternativeName>
    <alternativeName>
        <fullName evidence="18">NADH-plastoquinone oxidoreductase subunit 6</fullName>
    </alternativeName>
</protein>
<dbReference type="PANTHER" id="PTHR48479">
    <property type="entry name" value="NAD(P)H-QUINONE OXIDOREDUCTASE SUBUNIT 6, CHLOROPLASTIC"/>
    <property type="match status" value="1"/>
</dbReference>
<dbReference type="InterPro" id="IPR001457">
    <property type="entry name" value="NADH_UbQ/plastoQ_OxRdtase_su6"/>
</dbReference>
<evidence type="ECO:0000256" key="17">
    <source>
        <dbReference type="ARBA" id="ARBA00023136"/>
    </source>
</evidence>
<comment type="subunit">
    <text evidence="4">NDH is composed of at least 16 different subunits, 5 of which are encoded in the nucleus.</text>
</comment>
<evidence type="ECO:0000256" key="7">
    <source>
        <dbReference type="ARBA" id="ARBA00022528"/>
    </source>
</evidence>
<evidence type="ECO:0000256" key="20">
    <source>
        <dbReference type="ARBA" id="ARBA00047726"/>
    </source>
</evidence>
<evidence type="ECO:0000256" key="5">
    <source>
        <dbReference type="ARBA" id="ARBA00018131"/>
    </source>
</evidence>
<feature type="transmembrane region" description="Helical" evidence="22">
    <location>
        <begin position="62"/>
        <end position="84"/>
    </location>
</feature>
<keyword evidence="11" id="KW-0521">NADP</keyword>
<dbReference type="GO" id="GO:0009535">
    <property type="term" value="C:chloroplast thylakoid membrane"/>
    <property type="evidence" value="ECO:0007669"/>
    <property type="project" value="UniProtKB-SubCell"/>
</dbReference>
<geneLocation type="plastid" evidence="23"/>
<dbReference type="Pfam" id="PF00499">
    <property type="entry name" value="Oxidored_q3"/>
    <property type="match status" value="1"/>
</dbReference>
<feature type="transmembrane region" description="Helical" evidence="22">
    <location>
        <begin position="156"/>
        <end position="178"/>
    </location>
</feature>
<gene>
    <name evidence="23" type="primary">ndhG</name>
</gene>
<keyword evidence="16" id="KW-0793">Thylakoid</keyword>
<evidence type="ECO:0000256" key="6">
    <source>
        <dbReference type="ARBA" id="ARBA00022448"/>
    </source>
</evidence>
<feature type="transmembrane region" description="Helical" evidence="22">
    <location>
        <begin position="96"/>
        <end position="120"/>
    </location>
</feature>
<evidence type="ECO:0000256" key="15">
    <source>
        <dbReference type="ARBA" id="ARBA00023027"/>
    </source>
</evidence>
<evidence type="ECO:0000256" key="11">
    <source>
        <dbReference type="ARBA" id="ARBA00022857"/>
    </source>
</evidence>
<comment type="catalytic activity">
    <reaction evidence="20">
        <text>a plastoquinone + NADPH + (n+1) H(+)(in) = a plastoquinol + NADP(+) + n H(+)(out)</text>
        <dbReference type="Rhea" id="RHEA:42612"/>
        <dbReference type="Rhea" id="RHEA-COMP:9561"/>
        <dbReference type="Rhea" id="RHEA-COMP:9562"/>
        <dbReference type="ChEBI" id="CHEBI:15378"/>
        <dbReference type="ChEBI" id="CHEBI:17757"/>
        <dbReference type="ChEBI" id="CHEBI:57783"/>
        <dbReference type="ChEBI" id="CHEBI:58349"/>
        <dbReference type="ChEBI" id="CHEBI:62192"/>
    </reaction>
</comment>
<keyword evidence="10" id="KW-0874">Quinone</keyword>
<keyword evidence="7" id="KW-0150">Chloroplast</keyword>
<evidence type="ECO:0000256" key="9">
    <source>
        <dbReference type="ARBA" id="ARBA00022692"/>
    </source>
</evidence>
<dbReference type="EMBL" id="MH549638">
    <property type="protein sequence ID" value="AZU95419.1"/>
    <property type="molecule type" value="Genomic_DNA"/>
</dbReference>
<evidence type="ECO:0000256" key="13">
    <source>
        <dbReference type="ARBA" id="ARBA00022967"/>
    </source>
</evidence>
<keyword evidence="13" id="KW-1278">Translocase</keyword>
<sequence>MNITDLPEPFYKAILVLLESGVIPGSSGVVLFTNIVYSAFSLGLVLVCISLPYLLLNADSVAAVQILIYVGTINVLIVFAVMLINKPQSFRSSSTYWTIGDGIASAPCTSLFLSLIAVILNTSWSEISLIVSSNKIIEESLTNNVQRIGFHSLTDFSLPFELLSIILLVALVGAITIARREETVGVEKSEALKTKDDFPIF</sequence>
<evidence type="ECO:0000256" key="3">
    <source>
        <dbReference type="ARBA" id="ARBA00005698"/>
    </source>
</evidence>
<dbReference type="GO" id="GO:0048038">
    <property type="term" value="F:quinone binding"/>
    <property type="evidence" value="ECO:0007669"/>
    <property type="project" value="UniProtKB-KW"/>
</dbReference>
<evidence type="ECO:0000256" key="21">
    <source>
        <dbReference type="ARBA" id="ARBA00048026"/>
    </source>
</evidence>
<dbReference type="InterPro" id="IPR042106">
    <property type="entry name" value="Nuo/plastoQ_OxRdtase_6_NuoJ"/>
</dbReference>
<feature type="transmembrane region" description="Helical" evidence="22">
    <location>
        <begin position="12"/>
        <end position="32"/>
    </location>
</feature>
<evidence type="ECO:0000256" key="16">
    <source>
        <dbReference type="ARBA" id="ARBA00023078"/>
    </source>
</evidence>
<evidence type="ECO:0000256" key="22">
    <source>
        <dbReference type="SAM" id="Phobius"/>
    </source>
</evidence>
<dbReference type="Gene3D" id="1.20.120.1200">
    <property type="entry name" value="NADH-ubiquinone/plastoquinone oxidoreductase chain 6, subunit NuoJ"/>
    <property type="match status" value="1"/>
</dbReference>
<evidence type="ECO:0000256" key="2">
    <source>
        <dbReference type="ARBA" id="ARBA00004454"/>
    </source>
</evidence>
<evidence type="ECO:0000256" key="1">
    <source>
        <dbReference type="ARBA" id="ARBA00004059"/>
    </source>
</evidence>
<keyword evidence="8 23" id="KW-0934">Plastid</keyword>
<accession>A0A3T0I9Q6</accession>
<evidence type="ECO:0000256" key="4">
    <source>
        <dbReference type="ARBA" id="ARBA00011199"/>
    </source>
</evidence>
<evidence type="ECO:0000256" key="12">
    <source>
        <dbReference type="ARBA" id="ARBA00022957"/>
    </source>
</evidence>
<proteinExistence type="inferred from homology"/>
<keyword evidence="6" id="KW-0813">Transport</keyword>
<dbReference type="PANTHER" id="PTHR48479:SF1">
    <property type="entry name" value="NAD(P)H-QUINONE OXIDOREDUCTASE SUBUNIT 6, CHLOROPLASTIC"/>
    <property type="match status" value="1"/>
</dbReference>
<dbReference type="FunFam" id="1.20.120.1200:FF:000002">
    <property type="entry name" value="NAD(P)H-quinone oxidoreductase subunit 6, chloroplastic"/>
    <property type="match status" value="1"/>
</dbReference>
<keyword evidence="15" id="KW-0520">NAD</keyword>
<dbReference type="AlphaFoldDB" id="A0A3T0I9Q6"/>
<keyword evidence="14 22" id="KW-1133">Transmembrane helix</keyword>
<feature type="transmembrane region" description="Helical" evidence="22">
    <location>
        <begin position="39"/>
        <end position="56"/>
    </location>
</feature>
<evidence type="ECO:0000256" key="8">
    <source>
        <dbReference type="ARBA" id="ARBA00022640"/>
    </source>
</evidence>
<keyword evidence="17 22" id="KW-0472">Membrane</keyword>
<evidence type="ECO:0000313" key="23">
    <source>
        <dbReference type="EMBL" id="AZU95419.1"/>
    </source>
</evidence>
<name>A0A3T0I9Q6_DIPDG</name>
<keyword evidence="12" id="KW-0618">Plastoquinone</keyword>
<evidence type="ECO:0000256" key="14">
    <source>
        <dbReference type="ARBA" id="ARBA00022989"/>
    </source>
</evidence>
<comment type="similarity">
    <text evidence="3">Belongs to the complex I subunit 6 family.</text>
</comment>
<dbReference type="RefSeq" id="YP_009559622.1">
    <property type="nucleotide sequence ID" value="NC_040993.1"/>
</dbReference>
<evidence type="ECO:0000256" key="19">
    <source>
        <dbReference type="ARBA" id="ARBA00031648"/>
    </source>
</evidence>
<comment type="function">
    <text evidence="1">NDH shuttles electrons from NAD(P)H:plastoquinone, via FMN and iron-sulfur (Fe-S) centers, to quinones in the photosynthetic chain and possibly in a chloroplast respiratory chain. The immediate electron acceptor for the enzyme in this species is believed to be plastoquinone. Couples the redox reaction to proton translocation, and thus conserves the redox energy in a proton gradient.</text>
</comment>
<reference evidence="23" key="1">
    <citation type="journal article" date="2018" name="New Phytol.">
        <title>Lycophyte plastid genomics: extreme variation in GC, gene and intron content and multiple inversions between a direct and inverted orientation of the rRNA repeat.</title>
        <authorList>
            <person name="Mower J.P."/>
            <person name="Ma P.F."/>
            <person name="Grewe F."/>
            <person name="Taylor A."/>
            <person name="Michael T.P."/>
            <person name="VanBuren R."/>
            <person name="Qiu Y.L."/>
        </authorList>
    </citation>
    <scope>NUCLEOTIDE SEQUENCE</scope>
</reference>
<dbReference type="GO" id="GO:0008137">
    <property type="term" value="F:NADH dehydrogenase (ubiquinone) activity"/>
    <property type="evidence" value="ECO:0007669"/>
    <property type="project" value="InterPro"/>
</dbReference>
<comment type="catalytic activity">
    <reaction evidence="21">
        <text>a plastoquinone + NADH + (n+1) H(+)(in) = a plastoquinol + NAD(+) + n H(+)(out)</text>
        <dbReference type="Rhea" id="RHEA:42608"/>
        <dbReference type="Rhea" id="RHEA-COMP:9561"/>
        <dbReference type="Rhea" id="RHEA-COMP:9562"/>
        <dbReference type="ChEBI" id="CHEBI:15378"/>
        <dbReference type="ChEBI" id="CHEBI:17757"/>
        <dbReference type="ChEBI" id="CHEBI:57540"/>
        <dbReference type="ChEBI" id="CHEBI:57945"/>
        <dbReference type="ChEBI" id="CHEBI:62192"/>
    </reaction>
</comment>
<evidence type="ECO:0000256" key="18">
    <source>
        <dbReference type="ARBA" id="ARBA00029875"/>
    </source>
</evidence>
<evidence type="ECO:0000256" key="10">
    <source>
        <dbReference type="ARBA" id="ARBA00022719"/>
    </source>
</evidence>
<keyword evidence="9 22" id="KW-0812">Transmembrane</keyword>